<evidence type="ECO:0000313" key="3">
    <source>
        <dbReference type="Proteomes" id="UP000696573"/>
    </source>
</evidence>
<evidence type="ECO:0000313" key="2">
    <source>
        <dbReference type="EMBL" id="CAH0028472.1"/>
    </source>
</evidence>
<dbReference type="PROSITE" id="PS50181">
    <property type="entry name" value="FBOX"/>
    <property type="match status" value="1"/>
</dbReference>
<proteinExistence type="predicted"/>
<gene>
    <name evidence="2" type="ORF">CRHIZ90672A_00010720</name>
</gene>
<dbReference type="Pfam" id="PF00646">
    <property type="entry name" value="F-box"/>
    <property type="match status" value="1"/>
</dbReference>
<dbReference type="OrthoDB" id="3481585at2759"/>
<accession>A0A9N9VLF3</accession>
<dbReference type="EMBL" id="CABFNQ020000732">
    <property type="protein sequence ID" value="CAH0028472.1"/>
    <property type="molecule type" value="Genomic_DNA"/>
</dbReference>
<name>A0A9N9VLF3_9HYPO</name>
<dbReference type="SMART" id="SM00256">
    <property type="entry name" value="FBOX"/>
    <property type="match status" value="1"/>
</dbReference>
<comment type="caution">
    <text evidence="2">The sequence shown here is derived from an EMBL/GenBank/DDBJ whole genome shotgun (WGS) entry which is preliminary data.</text>
</comment>
<evidence type="ECO:0000259" key="1">
    <source>
        <dbReference type="PROSITE" id="PS50181"/>
    </source>
</evidence>
<dbReference type="InterPro" id="IPR036047">
    <property type="entry name" value="F-box-like_dom_sf"/>
</dbReference>
<dbReference type="Proteomes" id="UP000696573">
    <property type="component" value="Unassembled WGS sequence"/>
</dbReference>
<dbReference type="InterPro" id="IPR001810">
    <property type="entry name" value="F-box_dom"/>
</dbReference>
<protein>
    <recommendedName>
        <fullName evidence="1">F-box domain-containing protein</fullName>
    </recommendedName>
</protein>
<feature type="domain" description="F-box" evidence="1">
    <location>
        <begin position="1"/>
        <end position="49"/>
    </location>
</feature>
<organism evidence="2 3">
    <name type="scientific">Clonostachys rhizophaga</name>
    <dbReference type="NCBI Taxonomy" id="160324"/>
    <lineage>
        <taxon>Eukaryota</taxon>
        <taxon>Fungi</taxon>
        <taxon>Dikarya</taxon>
        <taxon>Ascomycota</taxon>
        <taxon>Pezizomycotina</taxon>
        <taxon>Sordariomycetes</taxon>
        <taxon>Hypocreomycetidae</taxon>
        <taxon>Hypocreales</taxon>
        <taxon>Bionectriaceae</taxon>
        <taxon>Clonostachys</taxon>
    </lineage>
</organism>
<dbReference type="SUPFAM" id="SSF81383">
    <property type="entry name" value="F-box domain"/>
    <property type="match status" value="1"/>
</dbReference>
<dbReference type="AlphaFoldDB" id="A0A9N9VLF3"/>
<sequence length="437" mass="50752">MAPLNSLPLELQVEIITNLDPIGLISLSQTSKYFRNFIDPKKREFVERLLQLELTEEFGGPAFEYRARYFNELKLVWANEPWQAIRWACCGCMRLLSHAHFDNRSLHRLELRKPSSGSSVKTLTTWRVTLRGKHWSSREQRSISDEERSRRKRYQIAESYSPHDPFDLSNIHFNLEALRKELGFDGFDDLDEAQFRELSPEDRLQIFDRNIASVESERCGLKRHLRRCNECKYQGNQIRRETAGRGGIPIVPIQTSRKMRRTPMLYRFFPNYWAGLRNGRPPTDELRLEEAVRVFYNDWTLHMARCPGCERWQEVRAFRIGVGIQRWRPAPGFIAGGAHGETVNITEAFLDGIRCNACFAQAHGREELAAALSSWFFRLLAKHQSELERDALWGWGKIAELLPSFPSETQPAVESILWFASVESQGYKMFPPAASKL</sequence>
<keyword evidence="3" id="KW-1185">Reference proteome</keyword>
<reference evidence="2" key="1">
    <citation type="submission" date="2021-10" db="EMBL/GenBank/DDBJ databases">
        <authorList>
            <person name="Piombo E."/>
        </authorList>
    </citation>
    <scope>NUCLEOTIDE SEQUENCE</scope>
</reference>
<dbReference type="CDD" id="cd09917">
    <property type="entry name" value="F-box_SF"/>
    <property type="match status" value="1"/>
</dbReference>